<keyword evidence="4" id="KW-1185">Reference proteome</keyword>
<dbReference type="SUPFAM" id="SSF54211">
    <property type="entry name" value="Ribosomal protein S5 domain 2-like"/>
    <property type="match status" value="1"/>
</dbReference>
<gene>
    <name evidence="3" type="ORF">J2S70_001376</name>
</gene>
<dbReference type="Gene3D" id="2.30.42.10">
    <property type="match status" value="1"/>
</dbReference>
<dbReference type="RefSeq" id="WP_307682994.1">
    <property type="nucleotide sequence ID" value="NZ_JAUSQX010000001.1"/>
</dbReference>
<reference evidence="3 4" key="1">
    <citation type="submission" date="2023-07" db="EMBL/GenBank/DDBJ databases">
        <title>Sequencing the genomes of 1000 actinobacteria strains.</title>
        <authorList>
            <person name="Klenk H.-P."/>
        </authorList>
    </citation>
    <scope>NUCLEOTIDE SEQUENCE [LARGE SCALE GENOMIC DNA]</scope>
    <source>
        <strain evidence="3 4">DSM 17163</strain>
    </source>
</reference>
<keyword evidence="1" id="KW-1133">Transmembrane helix</keyword>
<dbReference type="InterPro" id="IPR020568">
    <property type="entry name" value="Ribosomal_Su5_D2-typ_SF"/>
</dbReference>
<feature type="transmembrane region" description="Helical" evidence="1">
    <location>
        <begin position="12"/>
        <end position="33"/>
    </location>
</feature>
<dbReference type="PANTHER" id="PTHR10046">
    <property type="entry name" value="ATP DEPENDENT LON PROTEASE FAMILY MEMBER"/>
    <property type="match status" value="1"/>
</dbReference>
<evidence type="ECO:0000256" key="1">
    <source>
        <dbReference type="SAM" id="Phobius"/>
    </source>
</evidence>
<dbReference type="SUPFAM" id="SSF50156">
    <property type="entry name" value="PDZ domain-like"/>
    <property type="match status" value="1"/>
</dbReference>
<comment type="caution">
    <text evidence="3">The sequence shown here is derived from an EMBL/GenBank/DDBJ whole genome shotgun (WGS) entry which is preliminary data.</text>
</comment>
<evidence type="ECO:0000313" key="3">
    <source>
        <dbReference type="EMBL" id="MDP9806794.1"/>
    </source>
</evidence>
<sequence>MRKVGRPSRMWIAGAIYALMLLVGIAIPTAYIVQSPGPVLDVTGEIDGEEILEISGLPTSESETDFLMTTVTATGNADHGVPGVVAASAVFSRNLQLVPVRALYPREVTSAEIRERNLSLMDFSQDTAAAVAFETAGLDVAMTLSIARVPDESPAAGKLQEGDVLKAISSAADGTNGVEFVPIETFKDLSGVLDATPEGTEVSLKIEREGQEKTVSVVTEGFEPDVTGWVHPGSKLGVFVQVTDVELPAEVEYVVDNIGGPSAGMIFALTIYDAVTEGSLGGDSTIAGTGAIAWDGEIDSIGGIRHKINAAADAGATDFIAPAPNCPETAGFEPDGLNIWAVRTIDEAIDVVESIETGDTSGLTPCSAIELVEPLGTN</sequence>
<dbReference type="EMBL" id="JAUSQX010000001">
    <property type="protein sequence ID" value="MDP9806794.1"/>
    <property type="molecule type" value="Genomic_DNA"/>
</dbReference>
<name>A0ABT9NHB5_9ACTO</name>
<dbReference type="InterPro" id="IPR008269">
    <property type="entry name" value="Lon_proteolytic"/>
</dbReference>
<evidence type="ECO:0000313" key="4">
    <source>
        <dbReference type="Proteomes" id="UP001243212"/>
    </source>
</evidence>
<dbReference type="InterPro" id="IPR036034">
    <property type="entry name" value="PDZ_sf"/>
</dbReference>
<keyword evidence="1" id="KW-0812">Transmembrane</keyword>
<accession>A0ABT9NHB5</accession>
<dbReference type="Pfam" id="PF05362">
    <property type="entry name" value="Lon_C"/>
    <property type="match status" value="1"/>
</dbReference>
<protein>
    <submittedName>
        <fullName evidence="3">PDZ domain-containing protein</fullName>
    </submittedName>
</protein>
<proteinExistence type="predicted"/>
<dbReference type="InterPro" id="IPR027065">
    <property type="entry name" value="Lon_Prtase"/>
</dbReference>
<organism evidence="3 4">
    <name type="scientific">Trueperella bonasi</name>
    <dbReference type="NCBI Taxonomy" id="312286"/>
    <lineage>
        <taxon>Bacteria</taxon>
        <taxon>Bacillati</taxon>
        <taxon>Actinomycetota</taxon>
        <taxon>Actinomycetes</taxon>
        <taxon>Actinomycetales</taxon>
        <taxon>Actinomycetaceae</taxon>
        <taxon>Trueperella</taxon>
    </lineage>
</organism>
<feature type="domain" description="Lon proteolytic" evidence="2">
    <location>
        <begin position="260"/>
        <end position="349"/>
    </location>
</feature>
<dbReference type="InterPro" id="IPR014721">
    <property type="entry name" value="Ribsml_uS5_D2-typ_fold_subgr"/>
</dbReference>
<keyword evidence="1" id="KW-0472">Membrane</keyword>
<dbReference type="Gene3D" id="3.30.230.10">
    <property type="match status" value="1"/>
</dbReference>
<evidence type="ECO:0000259" key="2">
    <source>
        <dbReference type="Pfam" id="PF05362"/>
    </source>
</evidence>
<dbReference type="Proteomes" id="UP001243212">
    <property type="component" value="Unassembled WGS sequence"/>
</dbReference>